<dbReference type="Proteomes" id="UP000324800">
    <property type="component" value="Unassembled WGS sequence"/>
</dbReference>
<evidence type="ECO:0000313" key="2">
    <source>
        <dbReference type="EMBL" id="KAA6340889.1"/>
    </source>
</evidence>
<accession>A0A5J4S492</accession>
<name>A0A5J4S492_9EUKA</name>
<dbReference type="AlphaFoldDB" id="A0A5J4S492"/>
<proteinExistence type="predicted"/>
<dbReference type="EMBL" id="SNRW01040868">
    <property type="protein sequence ID" value="KAA6340889.1"/>
    <property type="molecule type" value="Genomic_DNA"/>
</dbReference>
<feature type="non-terminal residue" evidence="2">
    <location>
        <position position="150"/>
    </location>
</feature>
<organism evidence="2 3">
    <name type="scientific">Streblomastix strix</name>
    <dbReference type="NCBI Taxonomy" id="222440"/>
    <lineage>
        <taxon>Eukaryota</taxon>
        <taxon>Metamonada</taxon>
        <taxon>Preaxostyla</taxon>
        <taxon>Oxymonadida</taxon>
        <taxon>Streblomastigidae</taxon>
        <taxon>Streblomastix</taxon>
    </lineage>
</organism>
<reference evidence="2 3" key="1">
    <citation type="submission" date="2019-03" db="EMBL/GenBank/DDBJ databases">
        <title>Single cell metagenomics reveals metabolic interactions within the superorganism composed of flagellate Streblomastix strix and complex community of Bacteroidetes bacteria on its surface.</title>
        <authorList>
            <person name="Treitli S.C."/>
            <person name="Kolisko M."/>
            <person name="Husnik F."/>
            <person name="Keeling P."/>
            <person name="Hampl V."/>
        </authorList>
    </citation>
    <scope>NUCLEOTIDE SEQUENCE [LARGE SCALE GENOMIC DNA]</scope>
    <source>
        <strain evidence="2">ST1C</strain>
    </source>
</reference>
<feature type="region of interest" description="Disordered" evidence="1">
    <location>
        <begin position="1"/>
        <end position="71"/>
    </location>
</feature>
<evidence type="ECO:0000313" key="3">
    <source>
        <dbReference type="Proteomes" id="UP000324800"/>
    </source>
</evidence>
<protein>
    <submittedName>
        <fullName evidence="2">Uncharacterized protein</fullName>
    </submittedName>
</protein>
<evidence type="ECO:0000256" key="1">
    <source>
        <dbReference type="SAM" id="MobiDB-lite"/>
    </source>
</evidence>
<comment type="caution">
    <text evidence="2">The sequence shown here is derived from an EMBL/GenBank/DDBJ whole genome shotgun (WGS) entry which is preliminary data.</text>
</comment>
<feature type="compositionally biased region" description="Low complexity" evidence="1">
    <location>
        <begin position="27"/>
        <end position="56"/>
    </location>
</feature>
<feature type="compositionally biased region" description="Basic and acidic residues" evidence="1">
    <location>
        <begin position="1"/>
        <end position="15"/>
    </location>
</feature>
<gene>
    <name evidence="2" type="ORF">EZS28_052500</name>
</gene>
<sequence>MQKDPSDNHSDRESTWTEDEVPQHHVTPTQPKQPAQQTQRVQQIQVQPKQQAPTQIPKKKGRRDQPLNQDDIDELEIIQERLATLQKEMQDLSIPDSDSDWQQLIGAIDNNNNLTPRSAQKQLQEMFQDLTKNNLASTKDDQYMNKHRQP</sequence>